<proteinExistence type="predicted"/>
<dbReference type="OrthoDB" id="1166507at2759"/>
<feature type="non-terminal residue" evidence="2">
    <location>
        <position position="1"/>
    </location>
</feature>
<evidence type="ECO:0000256" key="1">
    <source>
        <dbReference type="SAM" id="MobiDB-lite"/>
    </source>
</evidence>
<organism evidence="2 3">
    <name type="scientific">Trema orientale</name>
    <name type="common">Charcoal tree</name>
    <name type="synonym">Celtis orientalis</name>
    <dbReference type="NCBI Taxonomy" id="63057"/>
    <lineage>
        <taxon>Eukaryota</taxon>
        <taxon>Viridiplantae</taxon>
        <taxon>Streptophyta</taxon>
        <taxon>Embryophyta</taxon>
        <taxon>Tracheophyta</taxon>
        <taxon>Spermatophyta</taxon>
        <taxon>Magnoliopsida</taxon>
        <taxon>eudicotyledons</taxon>
        <taxon>Gunneridae</taxon>
        <taxon>Pentapetalae</taxon>
        <taxon>rosids</taxon>
        <taxon>fabids</taxon>
        <taxon>Rosales</taxon>
        <taxon>Cannabaceae</taxon>
        <taxon>Trema</taxon>
    </lineage>
</organism>
<name>A0A2P5B244_TREOI</name>
<accession>A0A2P5B244</accession>
<comment type="caution">
    <text evidence="2">The sequence shown here is derived from an EMBL/GenBank/DDBJ whole genome shotgun (WGS) entry which is preliminary data.</text>
</comment>
<evidence type="ECO:0000313" key="2">
    <source>
        <dbReference type="EMBL" id="PON42888.1"/>
    </source>
</evidence>
<evidence type="ECO:0008006" key="4">
    <source>
        <dbReference type="Google" id="ProtNLM"/>
    </source>
</evidence>
<sequence>TEKRSQSDPVFMSNISLKSNSPTHPKDTKHHPSGLLPTPTGPIHIGQSSASSPIIDAYPDTYNTLDPIPPPRPTHYPRHIEPQDRQPHYQAPRHTYADNPVRKVKLNAPEFDGRLDPSTFLCWLDQIDEYFDWYSMTEALRISMARIKLVGDVKYFWKTVVRDVDLRRCPPILTWDEMRDVLRLNTYCLTT</sequence>
<dbReference type="EMBL" id="JXTC01000624">
    <property type="protein sequence ID" value="PON42888.1"/>
    <property type="molecule type" value="Genomic_DNA"/>
</dbReference>
<feature type="region of interest" description="Disordered" evidence="1">
    <location>
        <begin position="1"/>
        <end position="50"/>
    </location>
</feature>
<keyword evidence="3" id="KW-1185">Reference proteome</keyword>
<reference evidence="3" key="1">
    <citation type="submission" date="2016-06" db="EMBL/GenBank/DDBJ databases">
        <title>Parallel loss of symbiosis genes in relatives of nitrogen-fixing non-legume Parasponia.</title>
        <authorList>
            <person name="Van Velzen R."/>
            <person name="Holmer R."/>
            <person name="Bu F."/>
            <person name="Rutten L."/>
            <person name="Van Zeijl A."/>
            <person name="Liu W."/>
            <person name="Santuari L."/>
            <person name="Cao Q."/>
            <person name="Sharma T."/>
            <person name="Shen D."/>
            <person name="Roswanjaya Y."/>
            <person name="Wardhani T."/>
            <person name="Kalhor M.S."/>
            <person name="Jansen J."/>
            <person name="Van den Hoogen J."/>
            <person name="Gungor B."/>
            <person name="Hartog M."/>
            <person name="Hontelez J."/>
            <person name="Verver J."/>
            <person name="Yang W.-C."/>
            <person name="Schijlen E."/>
            <person name="Repin R."/>
            <person name="Schilthuizen M."/>
            <person name="Schranz E."/>
            <person name="Heidstra R."/>
            <person name="Miyata K."/>
            <person name="Fedorova E."/>
            <person name="Kohlen W."/>
            <person name="Bisseling T."/>
            <person name="Smit S."/>
            <person name="Geurts R."/>
        </authorList>
    </citation>
    <scope>NUCLEOTIDE SEQUENCE [LARGE SCALE GENOMIC DNA]</scope>
    <source>
        <strain evidence="3">cv. RG33-2</strain>
    </source>
</reference>
<gene>
    <name evidence="2" type="ORF">TorRG33x02_334770</name>
</gene>
<dbReference type="Proteomes" id="UP000237000">
    <property type="component" value="Unassembled WGS sequence"/>
</dbReference>
<feature type="region of interest" description="Disordered" evidence="1">
    <location>
        <begin position="64"/>
        <end position="93"/>
    </location>
</feature>
<feature type="compositionally biased region" description="Polar residues" evidence="1">
    <location>
        <begin position="13"/>
        <end position="23"/>
    </location>
</feature>
<feature type="compositionally biased region" description="Basic and acidic residues" evidence="1">
    <location>
        <begin position="78"/>
        <end position="87"/>
    </location>
</feature>
<dbReference type="InParanoid" id="A0A2P5B244"/>
<protein>
    <recommendedName>
        <fullName evidence="4">Retrotransposon gag domain-containing protein</fullName>
    </recommendedName>
</protein>
<evidence type="ECO:0000313" key="3">
    <source>
        <dbReference type="Proteomes" id="UP000237000"/>
    </source>
</evidence>
<dbReference type="AlphaFoldDB" id="A0A2P5B244"/>